<organism evidence="2 3">
    <name type="scientific">Ilyodon furcidens</name>
    <name type="common">goldbreast splitfin</name>
    <dbReference type="NCBI Taxonomy" id="33524"/>
    <lineage>
        <taxon>Eukaryota</taxon>
        <taxon>Metazoa</taxon>
        <taxon>Chordata</taxon>
        <taxon>Craniata</taxon>
        <taxon>Vertebrata</taxon>
        <taxon>Euteleostomi</taxon>
        <taxon>Actinopterygii</taxon>
        <taxon>Neopterygii</taxon>
        <taxon>Teleostei</taxon>
        <taxon>Neoteleostei</taxon>
        <taxon>Acanthomorphata</taxon>
        <taxon>Ovalentaria</taxon>
        <taxon>Atherinomorphae</taxon>
        <taxon>Cyprinodontiformes</taxon>
        <taxon>Goodeidae</taxon>
        <taxon>Ilyodon</taxon>
    </lineage>
</organism>
<keyword evidence="3" id="KW-1185">Reference proteome</keyword>
<comment type="caution">
    <text evidence="2">The sequence shown here is derived from an EMBL/GenBank/DDBJ whole genome shotgun (WGS) entry which is preliminary data.</text>
</comment>
<feature type="non-terminal residue" evidence="2">
    <location>
        <position position="1"/>
    </location>
</feature>
<evidence type="ECO:0000313" key="3">
    <source>
        <dbReference type="Proteomes" id="UP001482620"/>
    </source>
</evidence>
<evidence type="ECO:0008006" key="4">
    <source>
        <dbReference type="Google" id="ProtNLM"/>
    </source>
</evidence>
<feature type="transmembrane region" description="Helical" evidence="1">
    <location>
        <begin position="119"/>
        <end position="143"/>
    </location>
</feature>
<sequence length="169" mass="18602">GVYKAVSSGEKDTTAAEYTIRVQDRVSPVNLTVTPNDPSFCNFTATCRTTDSLISGTFQCENRTCRLLKQTDLKNSSLLVYIDEGSIICNHSNHVSWEQDAKAVESLCEKETAHNRTTAIVSIVRITLVALLVVVGTLTVSILTCKKKSKLLETVYEVPPPQVSSKFFL</sequence>
<dbReference type="EMBL" id="JAHRIQ010029381">
    <property type="protein sequence ID" value="MEQ2230950.1"/>
    <property type="molecule type" value="Genomic_DNA"/>
</dbReference>
<reference evidence="2 3" key="1">
    <citation type="submission" date="2021-06" db="EMBL/GenBank/DDBJ databases">
        <authorList>
            <person name="Palmer J.M."/>
        </authorList>
    </citation>
    <scope>NUCLEOTIDE SEQUENCE [LARGE SCALE GENOMIC DNA]</scope>
    <source>
        <strain evidence="3">if_2019</strain>
        <tissue evidence="2">Muscle</tissue>
    </source>
</reference>
<keyword evidence="1" id="KW-1133">Transmembrane helix</keyword>
<evidence type="ECO:0000256" key="1">
    <source>
        <dbReference type="SAM" id="Phobius"/>
    </source>
</evidence>
<proteinExistence type="predicted"/>
<accession>A0ABV0TDJ2</accession>
<keyword evidence="1" id="KW-0812">Transmembrane</keyword>
<name>A0ABV0TDJ2_9TELE</name>
<protein>
    <recommendedName>
        <fullName evidence="4">Immunoglobulin subtype domain-containing protein</fullName>
    </recommendedName>
</protein>
<gene>
    <name evidence="2" type="ORF">ILYODFUR_034455</name>
</gene>
<evidence type="ECO:0000313" key="2">
    <source>
        <dbReference type="EMBL" id="MEQ2230950.1"/>
    </source>
</evidence>
<dbReference type="Proteomes" id="UP001482620">
    <property type="component" value="Unassembled WGS sequence"/>
</dbReference>
<keyword evidence="1" id="KW-0472">Membrane</keyword>